<dbReference type="STRING" id="2880.D7G525"/>
<proteinExistence type="predicted"/>
<dbReference type="AlphaFoldDB" id="D7G525"/>
<reference evidence="1 2" key="1">
    <citation type="journal article" date="2010" name="Nature">
        <title>The Ectocarpus genome and the independent evolution of multicellularity in brown algae.</title>
        <authorList>
            <person name="Cock J.M."/>
            <person name="Sterck L."/>
            <person name="Rouze P."/>
            <person name="Scornet D."/>
            <person name="Allen A.E."/>
            <person name="Amoutzias G."/>
            <person name="Anthouard V."/>
            <person name="Artiguenave F."/>
            <person name="Aury J.M."/>
            <person name="Badger J.H."/>
            <person name="Beszteri B."/>
            <person name="Billiau K."/>
            <person name="Bonnet E."/>
            <person name="Bothwell J.H."/>
            <person name="Bowler C."/>
            <person name="Boyen C."/>
            <person name="Brownlee C."/>
            <person name="Carrano C.J."/>
            <person name="Charrier B."/>
            <person name="Cho G.Y."/>
            <person name="Coelho S.M."/>
            <person name="Collen J."/>
            <person name="Corre E."/>
            <person name="Da Silva C."/>
            <person name="Delage L."/>
            <person name="Delaroque N."/>
            <person name="Dittami S.M."/>
            <person name="Doulbeau S."/>
            <person name="Elias M."/>
            <person name="Farnham G."/>
            <person name="Gachon C.M."/>
            <person name="Gschloessl B."/>
            <person name="Heesch S."/>
            <person name="Jabbari K."/>
            <person name="Jubin C."/>
            <person name="Kawai H."/>
            <person name="Kimura K."/>
            <person name="Kloareg B."/>
            <person name="Kupper F.C."/>
            <person name="Lang D."/>
            <person name="Le Bail A."/>
            <person name="Leblanc C."/>
            <person name="Lerouge P."/>
            <person name="Lohr M."/>
            <person name="Lopez P.J."/>
            <person name="Martens C."/>
            <person name="Maumus F."/>
            <person name="Michel G."/>
            <person name="Miranda-Saavedra D."/>
            <person name="Morales J."/>
            <person name="Moreau H."/>
            <person name="Motomura T."/>
            <person name="Nagasato C."/>
            <person name="Napoli C.A."/>
            <person name="Nelson D.R."/>
            <person name="Nyvall-Collen P."/>
            <person name="Peters A.F."/>
            <person name="Pommier C."/>
            <person name="Potin P."/>
            <person name="Poulain J."/>
            <person name="Quesneville H."/>
            <person name="Read B."/>
            <person name="Rensing S.A."/>
            <person name="Ritter A."/>
            <person name="Rousvoal S."/>
            <person name="Samanta M."/>
            <person name="Samson G."/>
            <person name="Schroeder D.C."/>
            <person name="Segurens B."/>
            <person name="Strittmatter M."/>
            <person name="Tonon T."/>
            <person name="Tregear J.W."/>
            <person name="Valentin K."/>
            <person name="von Dassow P."/>
            <person name="Yamagishi T."/>
            <person name="Van de Peer Y."/>
            <person name="Wincker P."/>
        </authorList>
    </citation>
    <scope>NUCLEOTIDE SEQUENCE [LARGE SCALE GENOMIC DNA]</scope>
    <source>
        <strain evidence="2">Ec32 / CCAP1310/4</strain>
    </source>
</reference>
<evidence type="ECO:0000313" key="2">
    <source>
        <dbReference type="Proteomes" id="UP000002630"/>
    </source>
</evidence>
<organism evidence="1 2">
    <name type="scientific">Ectocarpus siliculosus</name>
    <name type="common">Brown alga</name>
    <name type="synonym">Conferva siliculosa</name>
    <dbReference type="NCBI Taxonomy" id="2880"/>
    <lineage>
        <taxon>Eukaryota</taxon>
        <taxon>Sar</taxon>
        <taxon>Stramenopiles</taxon>
        <taxon>Ochrophyta</taxon>
        <taxon>PX clade</taxon>
        <taxon>Phaeophyceae</taxon>
        <taxon>Ectocarpales</taxon>
        <taxon>Ectocarpaceae</taxon>
        <taxon>Ectocarpus</taxon>
    </lineage>
</organism>
<dbReference type="GO" id="GO:0004601">
    <property type="term" value="F:peroxidase activity"/>
    <property type="evidence" value="ECO:0007669"/>
    <property type="project" value="UniProtKB-KW"/>
</dbReference>
<dbReference type="Proteomes" id="UP000002630">
    <property type="component" value="Unassembled WGS sequence"/>
</dbReference>
<dbReference type="EMBL" id="FN649760">
    <property type="protein sequence ID" value="CBJ33788.1"/>
    <property type="molecule type" value="Genomic_DNA"/>
</dbReference>
<gene>
    <name evidence="1" type="primary">CAT</name>
    <name evidence="1" type="ORF">Esi_0612_0004</name>
</gene>
<keyword evidence="2" id="KW-1185">Reference proteome</keyword>
<protein>
    <submittedName>
        <fullName evidence="1">Catalase/peroxidase</fullName>
    </submittedName>
</protein>
<evidence type="ECO:0000313" key="1">
    <source>
        <dbReference type="EMBL" id="CBJ33788.1"/>
    </source>
</evidence>
<dbReference type="InParanoid" id="D7G525"/>
<name>D7G525_ECTSI</name>
<sequence length="104" mass="10996">MPVAGIVGTGSLHALEVDTEGAVQEYKEMELKGGRLMPVAGIVGTGSLHALEVDTEGAAQEYKEVAKGAAGVSLTLVPYFDVEVRNVYGLRFMAQTLFAPRDKA</sequence>
<accession>D7G525</accession>